<dbReference type="InterPro" id="IPR036691">
    <property type="entry name" value="Endo/exonu/phosph_ase_sf"/>
</dbReference>
<dbReference type="Gene3D" id="3.60.10.10">
    <property type="entry name" value="Endonuclease/exonuclease/phosphatase"/>
    <property type="match status" value="1"/>
</dbReference>
<evidence type="ECO:0008006" key="3">
    <source>
        <dbReference type="Google" id="ProtNLM"/>
    </source>
</evidence>
<dbReference type="PANTHER" id="PTHR33395:SF22">
    <property type="entry name" value="REVERSE TRANSCRIPTASE DOMAIN-CONTAINING PROTEIN"/>
    <property type="match status" value="1"/>
</dbReference>
<evidence type="ECO:0000313" key="2">
    <source>
        <dbReference type="Proteomes" id="UP001623348"/>
    </source>
</evidence>
<dbReference type="EMBL" id="BAAFJT010000040">
    <property type="protein sequence ID" value="GAB0205431.1"/>
    <property type="molecule type" value="Genomic_DNA"/>
</dbReference>
<gene>
    <name evidence="1" type="ORF">GRJ2_003008700</name>
</gene>
<accession>A0ABC9Y6Q4</accession>
<proteinExistence type="predicted"/>
<dbReference type="PANTHER" id="PTHR33395">
    <property type="entry name" value="TRANSCRIPTASE, PUTATIVE-RELATED-RELATED"/>
    <property type="match status" value="1"/>
</dbReference>
<name>A0ABC9Y6Q4_GRUJA</name>
<organism evidence="1 2">
    <name type="scientific">Grus japonensis</name>
    <name type="common">Japanese crane</name>
    <name type="synonym">Red-crowned crane</name>
    <dbReference type="NCBI Taxonomy" id="30415"/>
    <lineage>
        <taxon>Eukaryota</taxon>
        <taxon>Metazoa</taxon>
        <taxon>Chordata</taxon>
        <taxon>Craniata</taxon>
        <taxon>Vertebrata</taxon>
        <taxon>Euteleostomi</taxon>
        <taxon>Archelosauria</taxon>
        <taxon>Archosauria</taxon>
        <taxon>Dinosauria</taxon>
        <taxon>Saurischia</taxon>
        <taxon>Theropoda</taxon>
        <taxon>Coelurosauria</taxon>
        <taxon>Aves</taxon>
        <taxon>Neognathae</taxon>
        <taxon>Neoaves</taxon>
        <taxon>Gruiformes</taxon>
        <taxon>Gruidae</taxon>
        <taxon>Grus</taxon>
    </lineage>
</organism>
<comment type="caution">
    <text evidence="1">The sequence shown here is derived from an EMBL/GenBank/DDBJ whole genome shotgun (WGS) entry which is preliminary data.</text>
</comment>
<dbReference type="Proteomes" id="UP001623348">
    <property type="component" value="Unassembled WGS sequence"/>
</dbReference>
<reference evidence="1 2" key="1">
    <citation type="submission" date="2024-06" db="EMBL/GenBank/DDBJ databases">
        <title>The draft genome of Grus japonensis, version 3.</title>
        <authorList>
            <person name="Nabeshima K."/>
            <person name="Suzuki S."/>
            <person name="Onuma M."/>
        </authorList>
    </citation>
    <scope>NUCLEOTIDE SEQUENCE [LARGE SCALE GENOMIC DNA]</scope>
    <source>
        <strain evidence="1 2">451A</strain>
    </source>
</reference>
<keyword evidence="2" id="KW-1185">Reference proteome</keyword>
<evidence type="ECO:0000313" key="1">
    <source>
        <dbReference type="EMBL" id="GAB0205431.1"/>
    </source>
</evidence>
<dbReference type="AlphaFoldDB" id="A0ABC9Y6Q4"/>
<sequence length="168" mass="19277">MGEYLIIHKFLGDITHKLKADIVVCVYYRQPDQEESVDEALYRQIGAASHLQAIVFMGNFNNSGICRKDNTAGHTQSRRFLECIDDNFLLQVTEEPTRRNALLDFILANKEGLTWDVKIKGSLGCSDCEMVEFRILRAGRRVKSKITPLDFRKADWPLQRSPWKSPMG</sequence>
<protein>
    <recommendedName>
        <fullName evidence="3">Endonuclease/exonuclease/phosphatase domain-containing protein</fullName>
    </recommendedName>
</protein>